<accession>A0AAV3R051</accession>
<dbReference type="Proteomes" id="UP001454036">
    <property type="component" value="Unassembled WGS sequence"/>
</dbReference>
<gene>
    <name evidence="1" type="ORF">LIER_40642</name>
</gene>
<dbReference type="AlphaFoldDB" id="A0AAV3R051"/>
<evidence type="ECO:0000313" key="2">
    <source>
        <dbReference type="Proteomes" id="UP001454036"/>
    </source>
</evidence>
<dbReference type="SUPFAM" id="SSF117281">
    <property type="entry name" value="Kelch motif"/>
    <property type="match status" value="1"/>
</dbReference>
<proteinExistence type="predicted"/>
<protein>
    <submittedName>
        <fullName evidence="1">Uncharacterized protein</fullName>
    </submittedName>
</protein>
<keyword evidence="2" id="KW-1185">Reference proteome</keyword>
<reference evidence="1 2" key="1">
    <citation type="submission" date="2024-01" db="EMBL/GenBank/DDBJ databases">
        <title>The complete chloroplast genome sequence of Lithospermum erythrorhizon: insights into the phylogenetic relationship among Boraginaceae species and the maternal lineages of purple gromwells.</title>
        <authorList>
            <person name="Okada T."/>
            <person name="Watanabe K."/>
        </authorList>
    </citation>
    <scope>NUCLEOTIDE SEQUENCE [LARGE SCALE GENOMIC DNA]</scope>
</reference>
<dbReference type="EMBL" id="BAABME010023782">
    <property type="protein sequence ID" value="GAA0168811.1"/>
    <property type="molecule type" value="Genomic_DNA"/>
</dbReference>
<comment type="caution">
    <text evidence="1">The sequence shown here is derived from an EMBL/GenBank/DDBJ whole genome shotgun (WGS) entry which is preliminary data.</text>
</comment>
<evidence type="ECO:0000313" key="1">
    <source>
        <dbReference type="EMBL" id="GAA0168811.1"/>
    </source>
</evidence>
<organism evidence="1 2">
    <name type="scientific">Lithospermum erythrorhizon</name>
    <name type="common">Purple gromwell</name>
    <name type="synonym">Lithospermum officinale var. erythrorhizon</name>
    <dbReference type="NCBI Taxonomy" id="34254"/>
    <lineage>
        <taxon>Eukaryota</taxon>
        <taxon>Viridiplantae</taxon>
        <taxon>Streptophyta</taxon>
        <taxon>Embryophyta</taxon>
        <taxon>Tracheophyta</taxon>
        <taxon>Spermatophyta</taxon>
        <taxon>Magnoliopsida</taxon>
        <taxon>eudicotyledons</taxon>
        <taxon>Gunneridae</taxon>
        <taxon>Pentapetalae</taxon>
        <taxon>asterids</taxon>
        <taxon>lamiids</taxon>
        <taxon>Boraginales</taxon>
        <taxon>Boraginaceae</taxon>
        <taxon>Boraginoideae</taxon>
        <taxon>Lithospermeae</taxon>
        <taxon>Lithospermum</taxon>
    </lineage>
</organism>
<sequence>MDKKRVVCFVLLFENDKVYGSDSTMSFFAILDDPEQMNQKKTLNSSIEPLLPFTGLKSSFDGCSFASFEDQVYVIGGSTLPWHLQYDSKEIMERVNHKYKDYLKQHSFESLEDLPSNRVLCFEAQKCFDSLFQNNQMEKVEFVELDDVSNHSQTYWGTRPSLTTARKQFHILHLRGKLYAIGGYDDNGKHSGFVINKQYALWYDDSFSCIRLLNLITEAYFIVDLPEHIYRLFREDPEIPDSAKLVDLGEGVLCLIFVGTDLRWEHGVEYGLRDFHYVKFEIIFDHESEGRKAKKSRKSFPGVQLYTRLISHHKFYAPIEEMLGAAFAMDVHVPQKKNLLHTSYFEVDNLKYPLRT</sequence>
<dbReference type="Gene3D" id="2.120.10.80">
    <property type="entry name" value="Kelch-type beta propeller"/>
    <property type="match status" value="1"/>
</dbReference>
<name>A0AAV3R051_LITER</name>
<dbReference type="InterPro" id="IPR015915">
    <property type="entry name" value="Kelch-typ_b-propeller"/>
</dbReference>